<organism evidence="1 2">
    <name type="scientific">Gigaspora margarita</name>
    <dbReference type="NCBI Taxonomy" id="4874"/>
    <lineage>
        <taxon>Eukaryota</taxon>
        <taxon>Fungi</taxon>
        <taxon>Fungi incertae sedis</taxon>
        <taxon>Mucoromycota</taxon>
        <taxon>Glomeromycotina</taxon>
        <taxon>Glomeromycetes</taxon>
        <taxon>Diversisporales</taxon>
        <taxon>Gigasporaceae</taxon>
        <taxon>Gigaspora</taxon>
    </lineage>
</organism>
<evidence type="ECO:0000313" key="1">
    <source>
        <dbReference type="EMBL" id="KAF0501620.1"/>
    </source>
</evidence>
<evidence type="ECO:0000313" key="2">
    <source>
        <dbReference type="Proteomes" id="UP000439903"/>
    </source>
</evidence>
<gene>
    <name evidence="1" type="ORF">F8M41_019970</name>
</gene>
<dbReference type="Proteomes" id="UP000439903">
    <property type="component" value="Unassembled WGS sequence"/>
</dbReference>
<dbReference type="AlphaFoldDB" id="A0A8H4EK80"/>
<accession>A0A8H4EK80</accession>
<name>A0A8H4EK80_GIGMA</name>
<comment type="caution">
    <text evidence="1">The sequence shown here is derived from an EMBL/GenBank/DDBJ whole genome shotgun (WGS) entry which is preliminary data.</text>
</comment>
<proteinExistence type="predicted"/>
<protein>
    <submittedName>
        <fullName evidence="1">BTB-domain-containing protein</fullName>
    </submittedName>
</protein>
<dbReference type="EMBL" id="WTPW01000534">
    <property type="protein sequence ID" value="KAF0501620.1"/>
    <property type="molecule type" value="Genomic_DNA"/>
</dbReference>
<sequence length="129" mass="14647">MNKGPCFGFRDLWIEYSSRGFIGISNQLSYEKKIIERDIFEIEEYEVFQIRRVSALTGFDMSVFKKISKKIIYNEDNEDNEVLEVRGLGIGSCIGCGIIKSCPGCGELERCGTLKRCACIGCKYNLTDM</sequence>
<dbReference type="OrthoDB" id="2443730at2759"/>
<keyword evidence="2" id="KW-1185">Reference proteome</keyword>
<reference evidence="1 2" key="1">
    <citation type="journal article" date="2019" name="Environ. Microbiol.">
        <title>At the nexus of three kingdoms: the genome of the mycorrhizal fungus Gigaspora margarita provides insights into plant, endobacterial and fungal interactions.</title>
        <authorList>
            <person name="Venice F."/>
            <person name="Ghignone S."/>
            <person name="Salvioli di Fossalunga A."/>
            <person name="Amselem J."/>
            <person name="Novero M."/>
            <person name="Xianan X."/>
            <person name="Sedzielewska Toro K."/>
            <person name="Morin E."/>
            <person name="Lipzen A."/>
            <person name="Grigoriev I.V."/>
            <person name="Henrissat B."/>
            <person name="Martin F.M."/>
            <person name="Bonfante P."/>
        </authorList>
    </citation>
    <scope>NUCLEOTIDE SEQUENCE [LARGE SCALE GENOMIC DNA]</scope>
    <source>
        <strain evidence="1 2">BEG34</strain>
    </source>
</reference>